<reference evidence="1" key="1">
    <citation type="submission" date="2021-04" db="EMBL/GenBank/DDBJ databases">
        <title>Dactylosporangium aurantiacum NRRL B-8018 full assembly.</title>
        <authorList>
            <person name="Hartkoorn R.C."/>
            <person name="Beaudoing E."/>
            <person name="Hot D."/>
        </authorList>
    </citation>
    <scope>NUCLEOTIDE SEQUENCE</scope>
    <source>
        <strain evidence="1">NRRL B-8018</strain>
    </source>
</reference>
<accession>A0A9Q9MA88</accession>
<dbReference type="AlphaFoldDB" id="A0A9Q9MA88"/>
<evidence type="ECO:0000313" key="1">
    <source>
        <dbReference type="EMBL" id="UWZ51578.1"/>
    </source>
</evidence>
<dbReference type="Proteomes" id="UP001058003">
    <property type="component" value="Chromosome"/>
</dbReference>
<keyword evidence="2" id="KW-1185">Reference proteome</keyword>
<sequence>MSVLYDYFVAFTDDEAEAMLEDGPDGELLLLELKGLDPHDLIAVEALLTGAGVDATIGRGHAPRIVASLPGHHTVVLFLDDGLRDALAGATAERLTAVAAAWARLRALVAQEDLDALTDLLGQLVWLAREARDSGAHLYCWVGV</sequence>
<protein>
    <submittedName>
        <fullName evidence="1">Uncharacterized protein</fullName>
    </submittedName>
</protein>
<proteinExistence type="predicted"/>
<organism evidence="1 2">
    <name type="scientific">Dactylosporangium aurantiacum</name>
    <dbReference type="NCBI Taxonomy" id="35754"/>
    <lineage>
        <taxon>Bacteria</taxon>
        <taxon>Bacillati</taxon>
        <taxon>Actinomycetota</taxon>
        <taxon>Actinomycetes</taxon>
        <taxon>Micromonosporales</taxon>
        <taxon>Micromonosporaceae</taxon>
        <taxon>Dactylosporangium</taxon>
    </lineage>
</organism>
<dbReference type="OrthoDB" id="3537879at2"/>
<dbReference type="KEGG" id="daur:Daura_33180"/>
<name>A0A9Q9MA88_9ACTN</name>
<dbReference type="RefSeq" id="WP_156089498.1">
    <property type="nucleotide sequence ID" value="NZ_CP073767.1"/>
</dbReference>
<gene>
    <name evidence="1" type="ORF">Daura_33180</name>
</gene>
<dbReference type="EMBL" id="CP073767">
    <property type="protein sequence ID" value="UWZ51578.1"/>
    <property type="molecule type" value="Genomic_DNA"/>
</dbReference>
<evidence type="ECO:0000313" key="2">
    <source>
        <dbReference type="Proteomes" id="UP001058003"/>
    </source>
</evidence>